<feature type="transmembrane region" description="Helical" evidence="10">
    <location>
        <begin position="113"/>
        <end position="130"/>
    </location>
</feature>
<dbReference type="InterPro" id="IPR017205">
    <property type="entry name" value="Sig_transdc_His_kinase_ChrS"/>
</dbReference>
<dbReference type="EC" id="2.7.13.3" evidence="2"/>
<evidence type="ECO:0000256" key="2">
    <source>
        <dbReference type="ARBA" id="ARBA00012438"/>
    </source>
</evidence>
<keyword evidence="10" id="KW-1133">Transmembrane helix</keyword>
<dbReference type="Pfam" id="PF02518">
    <property type="entry name" value="HATPase_c"/>
    <property type="match status" value="1"/>
</dbReference>
<reference evidence="12 13" key="1">
    <citation type="submission" date="2019-01" db="EMBL/GenBank/DDBJ databases">
        <title>Genome sequencing of strain FW10M-9.</title>
        <authorList>
            <person name="Heo J."/>
            <person name="Kim S.-J."/>
            <person name="Kim J.-S."/>
            <person name="Hong S.-B."/>
            <person name="Kwon S.-W."/>
        </authorList>
    </citation>
    <scope>NUCLEOTIDE SEQUENCE [LARGE SCALE GENOMIC DNA]</scope>
    <source>
        <strain evidence="12 13">FW10M-9</strain>
    </source>
</reference>
<dbReference type="KEGG" id="xya:ET471_08465"/>
<keyword evidence="13" id="KW-1185">Reference proteome</keyword>
<dbReference type="SUPFAM" id="SSF55874">
    <property type="entry name" value="ATPase domain of HSP90 chaperone/DNA topoisomerase II/histidine kinase"/>
    <property type="match status" value="1"/>
</dbReference>
<evidence type="ECO:0000256" key="6">
    <source>
        <dbReference type="ARBA" id="ARBA00022777"/>
    </source>
</evidence>
<proteinExistence type="predicted"/>
<dbReference type="GO" id="GO:0000155">
    <property type="term" value="F:phosphorelay sensor kinase activity"/>
    <property type="evidence" value="ECO:0007669"/>
    <property type="project" value="InterPro"/>
</dbReference>
<name>A0A4P6F5L6_9MICO</name>
<gene>
    <name evidence="12" type="ORF">ET471_08465</name>
</gene>
<evidence type="ECO:0000256" key="9">
    <source>
        <dbReference type="SAM" id="MobiDB-lite"/>
    </source>
</evidence>
<dbReference type="Pfam" id="PF07730">
    <property type="entry name" value="HisKA_3"/>
    <property type="match status" value="1"/>
</dbReference>
<dbReference type="GO" id="GO:0016020">
    <property type="term" value="C:membrane"/>
    <property type="evidence" value="ECO:0007669"/>
    <property type="project" value="InterPro"/>
</dbReference>
<dbReference type="AlphaFoldDB" id="A0A4P6F5L6"/>
<dbReference type="GO" id="GO:0005524">
    <property type="term" value="F:ATP binding"/>
    <property type="evidence" value="ECO:0007669"/>
    <property type="project" value="UniProtKB-KW"/>
</dbReference>
<feature type="transmembrane region" description="Helical" evidence="10">
    <location>
        <begin position="72"/>
        <end position="101"/>
    </location>
</feature>
<keyword evidence="4" id="KW-0808">Transferase</keyword>
<dbReference type="PANTHER" id="PTHR24421">
    <property type="entry name" value="NITRATE/NITRITE SENSOR PROTEIN NARX-RELATED"/>
    <property type="match status" value="1"/>
</dbReference>
<evidence type="ECO:0000313" key="12">
    <source>
        <dbReference type="EMBL" id="QAY70063.1"/>
    </source>
</evidence>
<evidence type="ECO:0000256" key="8">
    <source>
        <dbReference type="ARBA" id="ARBA00023012"/>
    </source>
</evidence>
<evidence type="ECO:0000313" key="13">
    <source>
        <dbReference type="Proteomes" id="UP000292118"/>
    </source>
</evidence>
<keyword evidence="10" id="KW-0472">Membrane</keyword>
<accession>A0A4P6F5L6</accession>
<evidence type="ECO:0000259" key="11">
    <source>
        <dbReference type="SMART" id="SM00387"/>
    </source>
</evidence>
<evidence type="ECO:0000256" key="3">
    <source>
        <dbReference type="ARBA" id="ARBA00022553"/>
    </source>
</evidence>
<evidence type="ECO:0000256" key="4">
    <source>
        <dbReference type="ARBA" id="ARBA00022679"/>
    </source>
</evidence>
<dbReference type="InterPro" id="IPR050482">
    <property type="entry name" value="Sensor_HK_TwoCompSys"/>
</dbReference>
<feature type="transmembrane region" description="Helical" evidence="10">
    <location>
        <begin position="40"/>
        <end position="60"/>
    </location>
</feature>
<feature type="transmembrane region" description="Helical" evidence="10">
    <location>
        <begin position="142"/>
        <end position="161"/>
    </location>
</feature>
<evidence type="ECO:0000256" key="5">
    <source>
        <dbReference type="ARBA" id="ARBA00022741"/>
    </source>
</evidence>
<dbReference type="Proteomes" id="UP000292118">
    <property type="component" value="Chromosome"/>
</dbReference>
<dbReference type="CDD" id="cd16917">
    <property type="entry name" value="HATPase_UhpB-NarQ-NarX-like"/>
    <property type="match status" value="1"/>
</dbReference>
<dbReference type="EMBL" id="CP035493">
    <property type="protein sequence ID" value="QAY70063.1"/>
    <property type="molecule type" value="Genomic_DNA"/>
</dbReference>
<evidence type="ECO:0000256" key="10">
    <source>
        <dbReference type="SAM" id="Phobius"/>
    </source>
</evidence>
<dbReference type="PIRSF" id="PIRSF037434">
    <property type="entry name" value="STHK_ChrS"/>
    <property type="match status" value="1"/>
</dbReference>
<organism evidence="12 13">
    <name type="scientific">Xylanimonas protaetiae</name>
    <dbReference type="NCBI Taxonomy" id="2509457"/>
    <lineage>
        <taxon>Bacteria</taxon>
        <taxon>Bacillati</taxon>
        <taxon>Actinomycetota</taxon>
        <taxon>Actinomycetes</taxon>
        <taxon>Micrococcales</taxon>
        <taxon>Promicromonosporaceae</taxon>
        <taxon>Xylanimonas</taxon>
    </lineage>
</organism>
<dbReference type="OrthoDB" id="144293at2"/>
<dbReference type="PANTHER" id="PTHR24421:SF10">
    <property type="entry name" value="NITRATE_NITRITE SENSOR PROTEIN NARQ"/>
    <property type="match status" value="1"/>
</dbReference>
<comment type="catalytic activity">
    <reaction evidence="1">
        <text>ATP + protein L-histidine = ADP + protein N-phospho-L-histidine.</text>
        <dbReference type="EC" id="2.7.13.3"/>
    </reaction>
</comment>
<feature type="domain" description="Histidine kinase/HSP90-like ATPase" evidence="11">
    <location>
        <begin position="301"/>
        <end position="393"/>
    </location>
</feature>
<dbReference type="InterPro" id="IPR036890">
    <property type="entry name" value="HATPase_C_sf"/>
</dbReference>
<keyword evidence="8" id="KW-0902">Two-component regulatory system</keyword>
<feature type="region of interest" description="Disordered" evidence="9">
    <location>
        <begin position="396"/>
        <end position="419"/>
    </location>
</feature>
<dbReference type="SMART" id="SM00387">
    <property type="entry name" value="HATPase_c"/>
    <property type="match status" value="1"/>
</dbReference>
<dbReference type="InterPro" id="IPR011712">
    <property type="entry name" value="Sig_transdc_His_kin_sub3_dim/P"/>
</dbReference>
<dbReference type="InterPro" id="IPR003594">
    <property type="entry name" value="HATPase_dom"/>
</dbReference>
<dbReference type="Gene3D" id="1.20.5.1930">
    <property type="match status" value="1"/>
</dbReference>
<dbReference type="Gene3D" id="3.30.565.10">
    <property type="entry name" value="Histidine kinase-like ATPase, C-terminal domain"/>
    <property type="match status" value="1"/>
</dbReference>
<evidence type="ECO:0000256" key="1">
    <source>
        <dbReference type="ARBA" id="ARBA00000085"/>
    </source>
</evidence>
<evidence type="ECO:0000256" key="7">
    <source>
        <dbReference type="ARBA" id="ARBA00022840"/>
    </source>
</evidence>
<keyword evidence="7" id="KW-0067">ATP-binding</keyword>
<sequence length="419" mass="43576">MPGGPLTDWDRLVVWWDVAFYVSLGLVALSLVFDGSWGRALTVQLVCVAAIAVAYALLGARAARRRDPAARWAYLAVLVVGLTVATAQGELASLLLFVAFAHAWMLSERRREGVAVVVVLTVGTFLAIWGSQGWTAPTLTDLAPQFLVTLAFAVGLGLWVARTMRQSAEYAALVDTLRAAQAELAATQHAAGVAAERERLAREIHDTLAQGFMSVVTQAQVASVALDRGADDVVRERLATMETTARDNLAEARALVAAFAPVPLQGASLVDALRRLAERWAAETGLRAVVEAGDVGPLAAGDEVVLLRAAQEALTNVRRHAGASAVWLTLDGGGAERVRLEVVDDGAGIPPGAPEGYGLRGMRDRVVAVGGTLAVTSGGDGGTVLTVLLPARGLGASPAREADASPAQAAGRVPGRGAP</sequence>
<dbReference type="RefSeq" id="WP_129187576.1">
    <property type="nucleotide sequence ID" value="NZ_CP035493.1"/>
</dbReference>
<feature type="transmembrane region" description="Helical" evidence="10">
    <location>
        <begin position="12"/>
        <end position="33"/>
    </location>
</feature>
<keyword evidence="5" id="KW-0547">Nucleotide-binding</keyword>
<keyword evidence="6 12" id="KW-0418">Kinase</keyword>
<protein>
    <recommendedName>
        <fullName evidence="2">histidine kinase</fullName>
        <ecNumber evidence="2">2.7.13.3</ecNumber>
    </recommendedName>
</protein>
<keyword evidence="3" id="KW-0597">Phosphoprotein</keyword>
<dbReference type="GO" id="GO:0046983">
    <property type="term" value="F:protein dimerization activity"/>
    <property type="evidence" value="ECO:0007669"/>
    <property type="project" value="InterPro"/>
</dbReference>
<keyword evidence="10" id="KW-0812">Transmembrane</keyword>